<dbReference type="Proteomes" id="UP000249169">
    <property type="component" value="Unassembled WGS sequence"/>
</dbReference>
<protein>
    <recommendedName>
        <fullName evidence="4">Tryptophan-rich sensory protein</fullName>
    </recommendedName>
</protein>
<evidence type="ECO:0000256" key="1">
    <source>
        <dbReference type="SAM" id="Phobius"/>
    </source>
</evidence>
<dbReference type="PANTHER" id="PTHR33802">
    <property type="entry name" value="SI:CH211-161H7.5-RELATED"/>
    <property type="match status" value="1"/>
</dbReference>
<feature type="transmembrane region" description="Helical" evidence="1">
    <location>
        <begin position="182"/>
        <end position="200"/>
    </location>
</feature>
<feature type="transmembrane region" description="Helical" evidence="1">
    <location>
        <begin position="48"/>
        <end position="70"/>
    </location>
</feature>
<keyword evidence="1" id="KW-1133">Transmembrane helix</keyword>
<feature type="transmembrane region" description="Helical" evidence="1">
    <location>
        <begin position="230"/>
        <end position="253"/>
    </location>
</feature>
<keyword evidence="1" id="KW-0812">Transmembrane</keyword>
<dbReference type="InterPro" id="IPR038330">
    <property type="entry name" value="TspO/MBR-related_sf"/>
</dbReference>
<sequence length="276" mass="29899">MPRSLLKILALIIPPLAISLPQLAAPPGRSVGAISETFFSNVLIIPAGYAFSIWGFIYAGILTLALLQALPRFAERARYQRARLPLIVTMLFNAAWLLSWQSLLFGTSLLVIAAQLASAIWLYQAFATHRGRPDPELRQGWSLARLIRWTLGAYVAWLTIATVLNASALLVSLGWEGWGLDAVTWSVIMLVTAALIGAALRLGLDEPLVALVFIWAFIAVVLAPGQNASIQIVAGALAALFALVAPSTTRRFFVGLSRSERRRSETSASLPTIPET</sequence>
<dbReference type="EMBL" id="QHKO01000001">
    <property type="protein sequence ID" value="RAL24662.1"/>
    <property type="molecule type" value="Genomic_DNA"/>
</dbReference>
<dbReference type="AlphaFoldDB" id="A0A328C974"/>
<accession>A0A328C974</accession>
<dbReference type="OrthoDB" id="5189031at2"/>
<keyword evidence="3" id="KW-1185">Reference proteome</keyword>
<evidence type="ECO:0008006" key="4">
    <source>
        <dbReference type="Google" id="ProtNLM"/>
    </source>
</evidence>
<dbReference type="PANTHER" id="PTHR33802:SF1">
    <property type="entry name" value="XK-RELATED PROTEIN"/>
    <property type="match status" value="1"/>
</dbReference>
<reference evidence="2 3" key="1">
    <citation type="submission" date="2018-05" db="EMBL/GenBank/DDBJ databases">
        <title>Lujinxingia marina gen. nov. sp. nov., a new facultative anaerobic member of the class Deltaproteobacteria, and proposal of Lujinxingaceae fam. nov.</title>
        <authorList>
            <person name="Li C.-M."/>
        </authorList>
    </citation>
    <scope>NUCLEOTIDE SEQUENCE [LARGE SCALE GENOMIC DNA]</scope>
    <source>
        <strain evidence="2 3">B210</strain>
    </source>
</reference>
<name>A0A328C974_9DELT</name>
<feature type="transmembrane region" description="Helical" evidence="1">
    <location>
        <begin position="82"/>
        <end position="98"/>
    </location>
</feature>
<evidence type="ECO:0000313" key="2">
    <source>
        <dbReference type="EMBL" id="RAL24662.1"/>
    </source>
</evidence>
<organism evidence="2 3">
    <name type="scientific">Lujinxingia litoralis</name>
    <dbReference type="NCBI Taxonomy" id="2211119"/>
    <lineage>
        <taxon>Bacteria</taxon>
        <taxon>Deltaproteobacteria</taxon>
        <taxon>Bradymonadales</taxon>
        <taxon>Lujinxingiaceae</taxon>
        <taxon>Lujinxingia</taxon>
    </lineage>
</organism>
<dbReference type="RefSeq" id="WP_111727834.1">
    <property type="nucleotide sequence ID" value="NZ_QHKO01000001.1"/>
</dbReference>
<feature type="transmembrane region" description="Helical" evidence="1">
    <location>
        <begin position="146"/>
        <end position="170"/>
    </location>
</feature>
<comment type="caution">
    <text evidence="2">The sequence shown here is derived from an EMBL/GenBank/DDBJ whole genome shotgun (WGS) entry which is preliminary data.</text>
</comment>
<feature type="transmembrane region" description="Helical" evidence="1">
    <location>
        <begin position="207"/>
        <end position="224"/>
    </location>
</feature>
<feature type="transmembrane region" description="Helical" evidence="1">
    <location>
        <begin position="104"/>
        <end position="126"/>
    </location>
</feature>
<proteinExistence type="predicted"/>
<gene>
    <name evidence="2" type="ORF">DL240_00185</name>
</gene>
<evidence type="ECO:0000313" key="3">
    <source>
        <dbReference type="Proteomes" id="UP000249169"/>
    </source>
</evidence>
<keyword evidence="1" id="KW-0472">Membrane</keyword>
<dbReference type="Gene3D" id="1.20.1260.100">
    <property type="entry name" value="TspO/MBR protein"/>
    <property type="match status" value="1"/>
</dbReference>